<dbReference type="Proteomes" id="UP001164286">
    <property type="component" value="Unassembled WGS sequence"/>
</dbReference>
<dbReference type="GO" id="GO:0005634">
    <property type="term" value="C:nucleus"/>
    <property type="evidence" value="ECO:0007669"/>
    <property type="project" value="UniProtKB-SubCell"/>
</dbReference>
<evidence type="ECO:0000256" key="6">
    <source>
        <dbReference type="ARBA" id="ARBA00023015"/>
    </source>
</evidence>
<evidence type="ECO:0000259" key="12">
    <source>
        <dbReference type="PROSITE" id="PS50157"/>
    </source>
</evidence>
<dbReference type="PROSITE" id="PS00028">
    <property type="entry name" value="ZINC_FINGER_C2H2_1"/>
    <property type="match status" value="2"/>
</dbReference>
<feature type="region of interest" description="Disordered" evidence="11">
    <location>
        <begin position="246"/>
        <end position="376"/>
    </location>
</feature>
<evidence type="ECO:0000256" key="8">
    <source>
        <dbReference type="ARBA" id="ARBA00023242"/>
    </source>
</evidence>
<keyword evidence="14" id="KW-1185">Reference proteome</keyword>
<dbReference type="InterPro" id="IPR052127">
    <property type="entry name" value="STE12_transcription_factor"/>
</dbReference>
<sequence>MDKPPPPRTTIMYALDNMEDQTRPVPVGLAPSLDSAGGSVAGGTPSWRSGASPSPTPRGANQNLNTPLPAPKQVIPRSLTERESQLVKHLSRLQFEFLATAPTRWTGTDDNAVSTAVGAPARHPNLNRFPLLNGEFEAFSRPVQNVKKFEEGVFSDLRNLKPGTDACLEEPKSPFLDLLFRNACIRTQKKQKVFYWFSVPHDRLFLDALERDLKREKANAEPTTAVLGEPARSFRYDHTRGLYEQFAGKQPGLGNPDDPDSPAPVTTGYELPPSGIVAEQPGGAASPFNEGQGGTSSDRGTPSAEYDAASSGTGDDLAPNETATSVLFSQSLLKGSPSYKRRRRKASRSKRQRSRGSTAGTQYGSANEDSGSDSDIARITSYGAPFASVERHPHPDRYAEFASNLLVPANAHTPPRAVPALPAQGDEQSTWSNPLSHEPGTFCARPAENAFPASSLSIGAESNNEEQVAVPGTLPLQSAGKGFSCPLLSCGRMFKRLEHLKRHVRTHTQERPYECTRCSKRFSRSDNLTQHVKTHEKADRGERMKTEASETTEDEVVRYLEAEVDAMAAREMRGYSMAGSMGGDLGGRGETYPAQFGMNVNQLASRPFDPQHLSYLSGTHQSAPSAARFGMADPAELRSMEQNWTGGREGLGIQPVDSATPGLLKRHRSMTPSLAPSRNALPPMLGARYHPYALPPLTEGSHPGYPAHRSSSVDSFQIPHRITAGPTSQLLPENSGGSSRTHSLLSQQTIPTTLFQASGQASADPATIFPAVDLEHQQQPVTRGLAPATDAVAEASGFAEWANGSGL</sequence>
<accession>A0AA38HAR4</accession>
<dbReference type="GO" id="GO:1990527">
    <property type="term" value="C:Tec1p-Ste12p-Dig1p complex"/>
    <property type="evidence" value="ECO:0007669"/>
    <property type="project" value="TreeGrafter"/>
</dbReference>
<dbReference type="PANTHER" id="PTHR47427:SF1">
    <property type="entry name" value="PROTEIN STE12"/>
    <property type="match status" value="1"/>
</dbReference>
<feature type="compositionally biased region" description="Basic and acidic residues" evidence="11">
    <location>
        <begin position="533"/>
        <end position="548"/>
    </location>
</feature>
<evidence type="ECO:0000256" key="5">
    <source>
        <dbReference type="ARBA" id="ARBA00022833"/>
    </source>
</evidence>
<evidence type="ECO:0000256" key="3">
    <source>
        <dbReference type="ARBA" id="ARBA00022737"/>
    </source>
</evidence>
<feature type="compositionally biased region" description="Polar residues" evidence="11">
    <location>
        <begin position="46"/>
        <end position="66"/>
    </location>
</feature>
<dbReference type="SMART" id="SM00424">
    <property type="entry name" value="STE"/>
    <property type="match status" value="1"/>
</dbReference>
<dbReference type="InterPro" id="IPR003120">
    <property type="entry name" value="Ste12"/>
</dbReference>
<evidence type="ECO:0000256" key="10">
    <source>
        <dbReference type="PROSITE-ProRule" id="PRU00042"/>
    </source>
</evidence>
<feature type="region of interest" description="Disordered" evidence="11">
    <location>
        <begin position="724"/>
        <end position="744"/>
    </location>
</feature>
<dbReference type="SUPFAM" id="SSF57667">
    <property type="entry name" value="beta-beta-alpha zinc fingers"/>
    <property type="match status" value="1"/>
</dbReference>
<evidence type="ECO:0000313" key="14">
    <source>
        <dbReference type="Proteomes" id="UP001164286"/>
    </source>
</evidence>
<dbReference type="PROSITE" id="PS50157">
    <property type="entry name" value="ZINC_FINGER_C2H2_2"/>
    <property type="match status" value="2"/>
</dbReference>
<keyword evidence="2" id="KW-0479">Metal-binding</keyword>
<comment type="subcellular location">
    <subcellularLocation>
        <location evidence="1">Nucleus</location>
    </subcellularLocation>
</comment>
<dbReference type="FunFam" id="3.30.160.60:FF:000072">
    <property type="entry name" value="zinc finger protein 143 isoform X1"/>
    <property type="match status" value="1"/>
</dbReference>
<keyword evidence="7" id="KW-0804">Transcription</keyword>
<evidence type="ECO:0000313" key="13">
    <source>
        <dbReference type="EMBL" id="KAI9635499.1"/>
    </source>
</evidence>
<dbReference type="GO" id="GO:1990526">
    <property type="term" value="C:Ste12p-Dig1p-Dig2p complex"/>
    <property type="evidence" value="ECO:0007669"/>
    <property type="project" value="TreeGrafter"/>
</dbReference>
<dbReference type="FunFam" id="3.30.160.60:FF:000634">
    <property type="entry name" value="Zinc finger X-chromosomal protein"/>
    <property type="match status" value="1"/>
</dbReference>
<dbReference type="GO" id="GO:0008270">
    <property type="term" value="F:zinc ion binding"/>
    <property type="evidence" value="ECO:0007669"/>
    <property type="project" value="UniProtKB-KW"/>
</dbReference>
<dbReference type="EMBL" id="JAKWFO010000005">
    <property type="protein sequence ID" value="KAI9635499.1"/>
    <property type="molecule type" value="Genomic_DNA"/>
</dbReference>
<evidence type="ECO:0000256" key="11">
    <source>
        <dbReference type="SAM" id="MobiDB-lite"/>
    </source>
</evidence>
<feature type="compositionally biased region" description="Basic residues" evidence="11">
    <location>
        <begin position="339"/>
        <end position="354"/>
    </location>
</feature>
<gene>
    <name evidence="13" type="ORF">MKK02DRAFT_44189</name>
</gene>
<dbReference type="InterPro" id="IPR036236">
    <property type="entry name" value="Znf_C2H2_sf"/>
</dbReference>
<dbReference type="SMART" id="SM00355">
    <property type="entry name" value="ZnF_C2H2"/>
    <property type="match status" value="2"/>
</dbReference>
<dbReference type="InterPro" id="IPR013087">
    <property type="entry name" value="Znf_C2H2_type"/>
</dbReference>
<name>A0AA38HAR4_9TREE</name>
<evidence type="ECO:0000256" key="9">
    <source>
        <dbReference type="ARBA" id="ARBA00024345"/>
    </source>
</evidence>
<dbReference type="Pfam" id="PF00096">
    <property type="entry name" value="zf-C2H2"/>
    <property type="match status" value="2"/>
</dbReference>
<keyword evidence="4 10" id="KW-0863">Zinc-finger</keyword>
<evidence type="ECO:0000256" key="4">
    <source>
        <dbReference type="ARBA" id="ARBA00022771"/>
    </source>
</evidence>
<comment type="similarity">
    <text evidence="9">Belongs to the STE12 transcription factor family.</text>
</comment>
<feature type="region of interest" description="Disordered" evidence="11">
    <location>
        <begin position="527"/>
        <end position="552"/>
    </location>
</feature>
<keyword evidence="3" id="KW-0677">Repeat</keyword>
<organism evidence="13 14">
    <name type="scientific">Dioszegia hungarica</name>
    <dbReference type="NCBI Taxonomy" id="4972"/>
    <lineage>
        <taxon>Eukaryota</taxon>
        <taxon>Fungi</taxon>
        <taxon>Dikarya</taxon>
        <taxon>Basidiomycota</taxon>
        <taxon>Agaricomycotina</taxon>
        <taxon>Tremellomycetes</taxon>
        <taxon>Tremellales</taxon>
        <taxon>Bulleribasidiaceae</taxon>
        <taxon>Dioszegia</taxon>
    </lineage>
</organism>
<dbReference type="RefSeq" id="XP_052945276.1">
    <property type="nucleotide sequence ID" value="XM_053092819.1"/>
</dbReference>
<protein>
    <recommendedName>
        <fullName evidence="12">C2H2-type domain-containing protein</fullName>
    </recommendedName>
</protein>
<evidence type="ECO:0000256" key="1">
    <source>
        <dbReference type="ARBA" id="ARBA00004123"/>
    </source>
</evidence>
<proteinExistence type="inferred from homology"/>
<feature type="compositionally biased region" description="Polar residues" evidence="11">
    <location>
        <begin position="321"/>
        <end position="333"/>
    </location>
</feature>
<keyword evidence="5" id="KW-0862">Zinc</keyword>
<dbReference type="PANTHER" id="PTHR47427">
    <property type="entry name" value="PROTEIN STE12"/>
    <property type="match status" value="1"/>
</dbReference>
<evidence type="ECO:0000256" key="7">
    <source>
        <dbReference type="ARBA" id="ARBA00023163"/>
    </source>
</evidence>
<feature type="region of interest" description="Disordered" evidence="11">
    <location>
        <begin position="19"/>
        <end position="76"/>
    </location>
</feature>
<dbReference type="GO" id="GO:0000978">
    <property type="term" value="F:RNA polymerase II cis-regulatory region sequence-specific DNA binding"/>
    <property type="evidence" value="ECO:0007669"/>
    <property type="project" value="UniProtKB-ARBA"/>
</dbReference>
<keyword evidence="8" id="KW-0539">Nucleus</keyword>
<evidence type="ECO:0000256" key="2">
    <source>
        <dbReference type="ARBA" id="ARBA00022723"/>
    </source>
</evidence>
<feature type="compositionally biased region" description="Polar residues" evidence="11">
    <location>
        <begin position="358"/>
        <end position="369"/>
    </location>
</feature>
<dbReference type="Pfam" id="PF02200">
    <property type="entry name" value="STE"/>
    <property type="match status" value="1"/>
</dbReference>
<reference evidence="13" key="1">
    <citation type="journal article" date="2022" name="G3 (Bethesda)">
        <title>High quality genome of the basidiomycete yeast Dioszegia hungarica PDD-24b-2 isolated from cloud water.</title>
        <authorList>
            <person name="Jarrige D."/>
            <person name="Haridas S."/>
            <person name="Bleykasten-Grosshans C."/>
            <person name="Joly M."/>
            <person name="Nadalig T."/>
            <person name="Sancelme M."/>
            <person name="Vuilleumier S."/>
            <person name="Grigoriev I.V."/>
            <person name="Amato P."/>
            <person name="Bringel F."/>
        </authorList>
    </citation>
    <scope>NUCLEOTIDE SEQUENCE</scope>
    <source>
        <strain evidence="13">PDD-24b-2</strain>
    </source>
</reference>
<dbReference type="AlphaFoldDB" id="A0AA38HAR4"/>
<dbReference type="GO" id="GO:0000981">
    <property type="term" value="F:DNA-binding transcription factor activity, RNA polymerase II-specific"/>
    <property type="evidence" value="ECO:0007669"/>
    <property type="project" value="UniProtKB-ARBA"/>
</dbReference>
<comment type="caution">
    <text evidence="13">The sequence shown here is derived from an EMBL/GenBank/DDBJ whole genome shotgun (WGS) entry which is preliminary data.</text>
</comment>
<feature type="domain" description="C2H2-type" evidence="12">
    <location>
        <begin position="513"/>
        <end position="540"/>
    </location>
</feature>
<dbReference type="Gene3D" id="3.30.160.60">
    <property type="entry name" value="Classic Zinc Finger"/>
    <property type="match status" value="2"/>
</dbReference>
<dbReference type="GeneID" id="77732024"/>
<keyword evidence="6" id="KW-0805">Transcription regulation</keyword>
<feature type="domain" description="C2H2-type" evidence="12">
    <location>
        <begin position="483"/>
        <end position="512"/>
    </location>
</feature>
<feature type="compositionally biased region" description="Polar residues" evidence="11">
    <location>
        <begin position="725"/>
        <end position="744"/>
    </location>
</feature>